<evidence type="ECO:0000313" key="3">
    <source>
        <dbReference type="Proteomes" id="UP000054166"/>
    </source>
</evidence>
<dbReference type="STRING" id="765440.A0A0C3BK51"/>
<protein>
    <submittedName>
        <fullName evidence="2">Uncharacterized protein</fullName>
    </submittedName>
</protein>
<organism evidence="2 3">
    <name type="scientific">Piloderma croceum (strain F 1598)</name>
    <dbReference type="NCBI Taxonomy" id="765440"/>
    <lineage>
        <taxon>Eukaryota</taxon>
        <taxon>Fungi</taxon>
        <taxon>Dikarya</taxon>
        <taxon>Basidiomycota</taxon>
        <taxon>Agaricomycotina</taxon>
        <taxon>Agaricomycetes</taxon>
        <taxon>Agaricomycetidae</taxon>
        <taxon>Atheliales</taxon>
        <taxon>Atheliaceae</taxon>
        <taxon>Piloderma</taxon>
    </lineage>
</organism>
<name>A0A0C3BK51_PILCF</name>
<dbReference type="Proteomes" id="UP000054166">
    <property type="component" value="Unassembled WGS sequence"/>
</dbReference>
<dbReference type="EMBL" id="KN833022">
    <property type="protein sequence ID" value="KIM77717.1"/>
    <property type="molecule type" value="Genomic_DNA"/>
</dbReference>
<accession>A0A0C3BK51</accession>
<feature type="compositionally biased region" description="Low complexity" evidence="1">
    <location>
        <begin position="418"/>
        <end position="427"/>
    </location>
</feature>
<sequence length="479" mass="53772">MAHYIDYVKKCKDNPMITTSKIPQFIEYLVTCSWKKMHRRIHHWSSQGFIYYLGKVDETALRDAAPAVSPLQNDYPLSVKLMSMDCKNTIQKREGLDNEDEVSGLYNKTTCFKFHQLLVSTLLSFGKALEGYVDACGKRFKDLVDRAEEVYGCGTLLWFIGYSWTLCNHLKVLCEEERLHLPENSKQNLPKFFSFTHFTNTKDQVIVQPTNKVDEDTDEAGSSDEGGVDDCGNEGGEDEDERAAKDQVIVQPTNNVDGGVDEAGNNGEDRVDDCGNEGGEDEDEEFENIADKAVSSDLSKLFLEWICLQTALASTEKFPGTVVCDDTLRAHIQNLDNSTIAVSKPCCPVCWELLKLLRNDASTNFYVDGHHKTLSQVELLEWLPLEIVVKLTARLEKILLDQIKMMVKSHKRHMIHPSGQSGDSLSSDSKDGEDDLEETVEHDSRKIPQNKGEHESGSPTGQVTHRSEFLSGTGLYRSG</sequence>
<gene>
    <name evidence="2" type="ORF">PILCRDRAFT_11806</name>
</gene>
<proteinExistence type="predicted"/>
<evidence type="ECO:0000313" key="2">
    <source>
        <dbReference type="EMBL" id="KIM77717.1"/>
    </source>
</evidence>
<feature type="compositionally biased region" description="Acidic residues" evidence="1">
    <location>
        <begin position="215"/>
        <end position="241"/>
    </location>
</feature>
<feature type="region of interest" description="Disordered" evidence="1">
    <location>
        <begin position="411"/>
        <end position="479"/>
    </location>
</feature>
<feature type="compositionally biased region" description="Basic and acidic residues" evidence="1">
    <location>
        <begin position="439"/>
        <end position="456"/>
    </location>
</feature>
<dbReference type="AlphaFoldDB" id="A0A0C3BK51"/>
<reference evidence="3" key="2">
    <citation type="submission" date="2015-01" db="EMBL/GenBank/DDBJ databases">
        <title>Evolutionary Origins and Diversification of the Mycorrhizal Mutualists.</title>
        <authorList>
            <consortium name="DOE Joint Genome Institute"/>
            <consortium name="Mycorrhizal Genomics Consortium"/>
            <person name="Kohler A."/>
            <person name="Kuo A."/>
            <person name="Nagy L.G."/>
            <person name="Floudas D."/>
            <person name="Copeland A."/>
            <person name="Barry K.W."/>
            <person name="Cichocki N."/>
            <person name="Veneault-Fourrey C."/>
            <person name="LaButti K."/>
            <person name="Lindquist E.A."/>
            <person name="Lipzen A."/>
            <person name="Lundell T."/>
            <person name="Morin E."/>
            <person name="Murat C."/>
            <person name="Riley R."/>
            <person name="Ohm R."/>
            <person name="Sun H."/>
            <person name="Tunlid A."/>
            <person name="Henrissat B."/>
            <person name="Grigoriev I.V."/>
            <person name="Hibbett D.S."/>
            <person name="Martin F."/>
        </authorList>
    </citation>
    <scope>NUCLEOTIDE SEQUENCE [LARGE SCALE GENOMIC DNA]</scope>
    <source>
        <strain evidence="3">F 1598</strain>
    </source>
</reference>
<dbReference type="InParanoid" id="A0A0C3BK51"/>
<evidence type="ECO:0000256" key="1">
    <source>
        <dbReference type="SAM" id="MobiDB-lite"/>
    </source>
</evidence>
<dbReference type="HOGENOM" id="CLU_021112_0_0_1"/>
<keyword evidence="3" id="KW-1185">Reference proteome</keyword>
<reference evidence="2 3" key="1">
    <citation type="submission" date="2014-04" db="EMBL/GenBank/DDBJ databases">
        <authorList>
            <consortium name="DOE Joint Genome Institute"/>
            <person name="Kuo A."/>
            <person name="Tarkka M."/>
            <person name="Buscot F."/>
            <person name="Kohler A."/>
            <person name="Nagy L.G."/>
            <person name="Floudas D."/>
            <person name="Copeland A."/>
            <person name="Barry K.W."/>
            <person name="Cichocki N."/>
            <person name="Veneault-Fourrey C."/>
            <person name="LaButti K."/>
            <person name="Lindquist E.A."/>
            <person name="Lipzen A."/>
            <person name="Lundell T."/>
            <person name="Morin E."/>
            <person name="Murat C."/>
            <person name="Sun H."/>
            <person name="Tunlid A."/>
            <person name="Henrissat B."/>
            <person name="Grigoriev I.V."/>
            <person name="Hibbett D.S."/>
            <person name="Martin F."/>
            <person name="Nordberg H.P."/>
            <person name="Cantor M.N."/>
            <person name="Hua S.X."/>
        </authorList>
    </citation>
    <scope>NUCLEOTIDE SEQUENCE [LARGE SCALE GENOMIC DNA]</scope>
    <source>
        <strain evidence="2 3">F 1598</strain>
    </source>
</reference>
<feature type="region of interest" description="Disordered" evidence="1">
    <location>
        <begin position="208"/>
        <end position="269"/>
    </location>
</feature>